<dbReference type="AlphaFoldDB" id="A0A7V8FMC3"/>
<comment type="caution">
    <text evidence="3">The sequence shown here is derived from an EMBL/GenBank/DDBJ whole genome shotgun (WGS) entry which is preliminary data.</text>
</comment>
<evidence type="ECO:0000313" key="3">
    <source>
        <dbReference type="EMBL" id="KAF1020028.1"/>
    </source>
</evidence>
<evidence type="ECO:0000259" key="2">
    <source>
        <dbReference type="Pfam" id="PF08028"/>
    </source>
</evidence>
<protein>
    <recommendedName>
        <fullName evidence="2">Acyl-CoA dehydrogenase C-terminal domain-containing protein</fullName>
    </recommendedName>
</protein>
<reference evidence="4" key="1">
    <citation type="journal article" date="2020" name="MBio">
        <title>Horizontal gene transfer to a defensive symbiont with a reduced genome amongst a multipartite beetle microbiome.</title>
        <authorList>
            <person name="Waterworth S.C."/>
            <person name="Florez L.V."/>
            <person name="Rees E.R."/>
            <person name="Hertweck C."/>
            <person name="Kaltenpoth M."/>
            <person name="Kwan J.C."/>
        </authorList>
    </citation>
    <scope>NUCLEOTIDE SEQUENCE [LARGE SCALE GENOMIC DNA]</scope>
</reference>
<sequence length="129" mass="13708">MSGSNVASFTTQQVKVAEAKAAVLSARQLIYATLAEIEALFQRDGSSTVEDRTRWRAMATYAGKLASSAVNLVLDAGGGAVIYERNPISRCVADMTVANRHITQNWDVNASTYGRVLLGLPCGAEALAD</sequence>
<feature type="domain" description="Acyl-CoA dehydrogenase C-terminal" evidence="2">
    <location>
        <begin position="3"/>
        <end position="105"/>
    </location>
</feature>
<dbReference type="Pfam" id="PF08028">
    <property type="entry name" value="Acyl-CoA_dh_2"/>
    <property type="match status" value="1"/>
</dbReference>
<dbReference type="SUPFAM" id="SSF47203">
    <property type="entry name" value="Acyl-CoA dehydrogenase C-terminal domain-like"/>
    <property type="match status" value="1"/>
</dbReference>
<proteinExistence type="predicted"/>
<dbReference type="GO" id="GO:0016627">
    <property type="term" value="F:oxidoreductase activity, acting on the CH-CH group of donors"/>
    <property type="evidence" value="ECO:0007669"/>
    <property type="project" value="InterPro"/>
</dbReference>
<evidence type="ECO:0000313" key="4">
    <source>
        <dbReference type="Proteomes" id="UP000461670"/>
    </source>
</evidence>
<keyword evidence="1" id="KW-0560">Oxidoreductase</keyword>
<organism evidence="3 4">
    <name type="scientific">Paracidovorax wautersii</name>
    <dbReference type="NCBI Taxonomy" id="1177982"/>
    <lineage>
        <taxon>Bacteria</taxon>
        <taxon>Pseudomonadati</taxon>
        <taxon>Pseudomonadota</taxon>
        <taxon>Betaproteobacteria</taxon>
        <taxon>Burkholderiales</taxon>
        <taxon>Comamonadaceae</taxon>
        <taxon>Paracidovorax</taxon>
    </lineage>
</organism>
<gene>
    <name evidence="3" type="ORF">GAK30_02733</name>
</gene>
<evidence type="ECO:0000256" key="1">
    <source>
        <dbReference type="ARBA" id="ARBA00023002"/>
    </source>
</evidence>
<dbReference type="InterPro" id="IPR013107">
    <property type="entry name" value="Acyl-CoA_DH_C"/>
</dbReference>
<dbReference type="Gene3D" id="1.20.140.10">
    <property type="entry name" value="Butyryl-CoA Dehydrogenase, subunit A, domain 3"/>
    <property type="match status" value="1"/>
</dbReference>
<dbReference type="EMBL" id="WNDQ01000042">
    <property type="protein sequence ID" value="KAF1020028.1"/>
    <property type="molecule type" value="Genomic_DNA"/>
</dbReference>
<accession>A0A7V8FMC3</accession>
<name>A0A7V8FMC3_9BURK</name>
<dbReference type="InterPro" id="IPR036250">
    <property type="entry name" value="AcylCo_DH-like_C"/>
</dbReference>
<dbReference type="Proteomes" id="UP000461670">
    <property type="component" value="Unassembled WGS sequence"/>
</dbReference>